<evidence type="ECO:0000313" key="2">
    <source>
        <dbReference type="EMBL" id="TWU20801.1"/>
    </source>
</evidence>
<keyword evidence="3" id="KW-1185">Reference proteome</keyword>
<feature type="region of interest" description="Disordered" evidence="1">
    <location>
        <begin position="30"/>
        <end position="64"/>
    </location>
</feature>
<feature type="compositionally biased region" description="Basic and acidic residues" evidence="1">
    <location>
        <begin position="52"/>
        <end position="64"/>
    </location>
</feature>
<dbReference type="EMBL" id="SJPS01000013">
    <property type="protein sequence ID" value="TWU20801.1"/>
    <property type="molecule type" value="Genomic_DNA"/>
</dbReference>
<reference evidence="2 3" key="1">
    <citation type="submission" date="2019-02" db="EMBL/GenBank/DDBJ databases">
        <title>Deep-cultivation of Planctomycetes and their phenomic and genomic characterization uncovers novel biology.</title>
        <authorList>
            <person name="Wiegand S."/>
            <person name="Jogler M."/>
            <person name="Boedeker C."/>
            <person name="Pinto D."/>
            <person name="Vollmers J."/>
            <person name="Rivas-Marin E."/>
            <person name="Kohn T."/>
            <person name="Peeters S.H."/>
            <person name="Heuer A."/>
            <person name="Rast P."/>
            <person name="Oberbeckmann S."/>
            <person name="Bunk B."/>
            <person name="Jeske O."/>
            <person name="Meyerdierks A."/>
            <person name="Storesund J.E."/>
            <person name="Kallscheuer N."/>
            <person name="Luecker S."/>
            <person name="Lage O.M."/>
            <person name="Pohl T."/>
            <person name="Merkel B.J."/>
            <person name="Hornburger P."/>
            <person name="Mueller R.-W."/>
            <person name="Bruemmer F."/>
            <person name="Labrenz M."/>
            <person name="Spormann A.M."/>
            <person name="Op Den Camp H."/>
            <person name="Overmann J."/>
            <person name="Amann R."/>
            <person name="Jetten M.S.M."/>
            <person name="Mascher T."/>
            <person name="Medema M.H."/>
            <person name="Devos D.P."/>
            <person name="Kaster A.-K."/>
            <person name="Ovreas L."/>
            <person name="Rohde M."/>
            <person name="Galperin M.Y."/>
            <person name="Jogler C."/>
        </authorList>
    </citation>
    <scope>NUCLEOTIDE SEQUENCE [LARGE SCALE GENOMIC DNA]</scope>
    <source>
        <strain evidence="2 3">Pla144</strain>
    </source>
</reference>
<dbReference type="Proteomes" id="UP000318437">
    <property type="component" value="Unassembled WGS sequence"/>
</dbReference>
<sequence length="64" mass="7565">MSTLEIQEIENSFFASFDDAINFERIRHHRDGRMPVGSDASAHRSARRQGRWRHEGRDSCKRSY</sequence>
<dbReference type="AlphaFoldDB" id="A0A5C6CBJ3"/>
<gene>
    <name evidence="2" type="ORF">Pla144_48530</name>
</gene>
<comment type="caution">
    <text evidence="2">The sequence shown here is derived from an EMBL/GenBank/DDBJ whole genome shotgun (WGS) entry which is preliminary data.</text>
</comment>
<protein>
    <submittedName>
        <fullName evidence="2">Uncharacterized protein</fullName>
    </submittedName>
</protein>
<name>A0A5C6CBJ3_9BACT</name>
<evidence type="ECO:0000256" key="1">
    <source>
        <dbReference type="SAM" id="MobiDB-lite"/>
    </source>
</evidence>
<proteinExistence type="predicted"/>
<evidence type="ECO:0000313" key="3">
    <source>
        <dbReference type="Proteomes" id="UP000318437"/>
    </source>
</evidence>
<accession>A0A5C6CBJ3</accession>
<organism evidence="2 3">
    <name type="scientific">Bythopirellula polymerisocia</name>
    <dbReference type="NCBI Taxonomy" id="2528003"/>
    <lineage>
        <taxon>Bacteria</taxon>
        <taxon>Pseudomonadati</taxon>
        <taxon>Planctomycetota</taxon>
        <taxon>Planctomycetia</taxon>
        <taxon>Pirellulales</taxon>
        <taxon>Lacipirellulaceae</taxon>
        <taxon>Bythopirellula</taxon>
    </lineage>
</organism>